<dbReference type="EMBL" id="CP071090">
    <property type="protein sequence ID" value="QSQ22561.1"/>
    <property type="molecule type" value="Genomic_DNA"/>
</dbReference>
<evidence type="ECO:0000313" key="9">
    <source>
        <dbReference type="Proteomes" id="UP000662747"/>
    </source>
</evidence>
<proteinExistence type="predicted"/>
<dbReference type="PROSITE" id="PS50011">
    <property type="entry name" value="PROTEIN_KINASE_DOM"/>
    <property type="match status" value="1"/>
</dbReference>
<reference evidence="8 9" key="1">
    <citation type="submission" date="2021-02" db="EMBL/GenBank/DDBJ databases">
        <title>De Novo genome assembly of isolated myxobacteria.</title>
        <authorList>
            <person name="Stevens D.C."/>
        </authorList>
    </citation>
    <scope>NUCLEOTIDE SEQUENCE [LARGE SCALE GENOMIC DNA]</scope>
    <source>
        <strain evidence="9">SCPEA02</strain>
    </source>
</reference>
<evidence type="ECO:0000313" key="8">
    <source>
        <dbReference type="EMBL" id="QSQ22561.1"/>
    </source>
</evidence>
<dbReference type="PANTHER" id="PTHR43289">
    <property type="entry name" value="MITOGEN-ACTIVATED PROTEIN KINASE KINASE KINASE 20-RELATED"/>
    <property type="match status" value="1"/>
</dbReference>
<feature type="binding site" evidence="5">
    <location>
        <position position="132"/>
    </location>
    <ligand>
        <name>ATP</name>
        <dbReference type="ChEBI" id="CHEBI:30616"/>
    </ligand>
</feature>
<evidence type="ECO:0000256" key="2">
    <source>
        <dbReference type="ARBA" id="ARBA00022741"/>
    </source>
</evidence>
<dbReference type="InterPro" id="IPR005532">
    <property type="entry name" value="SUMF_dom"/>
</dbReference>
<dbReference type="PROSITE" id="PS00675">
    <property type="entry name" value="SIGMA54_INTERACT_1"/>
    <property type="match status" value="1"/>
</dbReference>
<gene>
    <name evidence="8" type="ORF">JY651_46890</name>
</gene>
<dbReference type="InterPro" id="IPR025662">
    <property type="entry name" value="Sigma_54_int_dom_ATP-bd_1"/>
</dbReference>
<dbReference type="SUPFAM" id="SSF52540">
    <property type="entry name" value="P-loop containing nucleoside triphosphate hydrolases"/>
    <property type="match status" value="1"/>
</dbReference>
<dbReference type="Gene3D" id="3.90.1580.10">
    <property type="entry name" value="paralog of FGE (formylglycine-generating enzyme)"/>
    <property type="match status" value="1"/>
</dbReference>
<dbReference type="Pfam" id="PF20703">
    <property type="entry name" value="nSTAND1"/>
    <property type="match status" value="1"/>
</dbReference>
<dbReference type="CDD" id="cd14014">
    <property type="entry name" value="STKc_PknB_like"/>
    <property type="match status" value="1"/>
</dbReference>
<name>A0ABX7NYU4_9BACT</name>
<dbReference type="Pfam" id="PF00069">
    <property type="entry name" value="Pkinase"/>
    <property type="match status" value="1"/>
</dbReference>
<dbReference type="SMART" id="SM00220">
    <property type="entry name" value="S_TKc"/>
    <property type="match status" value="1"/>
</dbReference>
<evidence type="ECO:0000256" key="1">
    <source>
        <dbReference type="ARBA" id="ARBA00022679"/>
    </source>
</evidence>
<evidence type="ECO:0000256" key="3">
    <source>
        <dbReference type="ARBA" id="ARBA00022777"/>
    </source>
</evidence>
<dbReference type="InterPro" id="IPR049052">
    <property type="entry name" value="nSTAND1"/>
</dbReference>
<protein>
    <submittedName>
        <fullName evidence="8">Protein kinase</fullName>
    </submittedName>
</protein>
<evidence type="ECO:0000256" key="5">
    <source>
        <dbReference type="PROSITE-ProRule" id="PRU10141"/>
    </source>
</evidence>
<keyword evidence="1" id="KW-0808">Transferase</keyword>
<dbReference type="SUPFAM" id="SSF56436">
    <property type="entry name" value="C-type lectin-like"/>
    <property type="match status" value="1"/>
</dbReference>
<keyword evidence="3 8" id="KW-0418">Kinase</keyword>
<dbReference type="Pfam" id="PF03781">
    <property type="entry name" value="FGE-sulfatase"/>
    <property type="match status" value="1"/>
</dbReference>
<dbReference type="GO" id="GO:0016301">
    <property type="term" value="F:kinase activity"/>
    <property type="evidence" value="ECO:0007669"/>
    <property type="project" value="UniProtKB-KW"/>
</dbReference>
<dbReference type="SUPFAM" id="SSF56112">
    <property type="entry name" value="Protein kinase-like (PK-like)"/>
    <property type="match status" value="1"/>
</dbReference>
<keyword evidence="2 5" id="KW-0547">Nucleotide-binding</keyword>
<dbReference type="Proteomes" id="UP000662747">
    <property type="component" value="Chromosome"/>
</dbReference>
<sequence length="1331" mass="145994">MTSSNAASLCLPDELLVDLVEGRLSSDVLARAHQHAEGCDPCRTLLAAIARGGLPSRTPTPAPPQVRPDDHTQTLSGAAPAPLPEPPTPPPGPWTPPSEFDEFQLGPLLGRGGMGVVYLAKDTSLDRRVAVKFIASSQPRPRVRALFETEARAIARLQHPNVVTVFRVGTAGGHPYIVYEYVLGRSLSQLQLPLPWRRVLTLGLGLARGLAAAHRQGVLHRDLKPSNALVTDDGVVKLLDFGLAEYFDLSTNAVPSRPNARAGTPRYMAPELFRGEPASPQSDMYSLGVTLYELCTGDVPPGAPARLTDSAPAREAVNPLPLTPDIDPELATLIRHCLATDPAERPGSADLLREALERLEQLHSATPLAAGNPYRGLAPFEAEHRALFFGRDADIRAVIERLRRQPVVLVAGDSGVGKSSLCQAGVLPRVAAGELDAERDMATVTLWPGVRPLQALAAALAPRLEMKEADVVLALTGVDGWLGPALRKAHEGRRGLLIFIDQLEELLTQSEPLQAARFAQLLGELALPSPGVRVLLAVRGDFLTGICTLPGLGEEAERALYILRPLTPAGVREAIVGPARSRGVAFESEELIQTLVASMAHGEGTLPLLQFALAELWERRNPAHSRITRQALEEMGGVAGALSRHADGVLARLNAVEKQAARRLMLHLVTEEGTRIELGEEELLTTKDAAPRTALRALTEGRLLHAHTVGGEARYVIAHDSLIQSWGTLRNWRDRDIGQRAVRQRMELASAEWERLSRAREALWGQRHIDEARPLDPVTLGPRERAFLAASQRALKLQRWWRYLIVLLVALALAAIYGGRYLDARFIDSYVTIARESFASGPERAKEVRARREQALNMFNGRVTGSPVTTLPADLWTQAEARWKQVLESYEKIDRDFDQAAVALQKALHREEGYGRAHQLLAEVLYERMRLAEDFQREELATQLFQQLKSHLDGRAEDIQKYQLDSIPTLDVETKPPGARVELFRYVRDARGALSPEPLAEVGTSPIVGKQLSVGSYLLHVTLPGHAPVDMPVWLSRQGHAKVSFPIPDSVPDGYVYVPPGCFLMGSNDAEPLRSFLRATPLQEKCLDHGFFIAKTEVTFGDWLAYLKSLSQDDKARSIKHILDTPRFSTGGKAVTLRYHPTRGWVFSLYVSSEESLTAREGELIHYPKRERNQTADWRRFPLSGVSPSDLEGYTYWLDNSKELKGARLCSDQEWEFAARGADGRNFPHGKPRLEPDDANFDETYGRVPESFGPDEVGAHPASASPFGLQDMAGSVLEITRPVTGDLGDIVVKGGAWYFDAGSAFTSSRTAGDTNLRDPVTGVRICAPFTQ</sequence>
<dbReference type="Gene3D" id="1.10.510.10">
    <property type="entry name" value="Transferase(Phosphotransferase) domain 1"/>
    <property type="match status" value="1"/>
</dbReference>
<dbReference type="InterPro" id="IPR017441">
    <property type="entry name" value="Protein_kinase_ATP_BS"/>
</dbReference>
<dbReference type="InterPro" id="IPR042095">
    <property type="entry name" value="SUMF_sf"/>
</dbReference>
<evidence type="ECO:0000256" key="4">
    <source>
        <dbReference type="ARBA" id="ARBA00022840"/>
    </source>
</evidence>
<dbReference type="InterPro" id="IPR016187">
    <property type="entry name" value="CTDL_fold"/>
</dbReference>
<dbReference type="PANTHER" id="PTHR43289:SF6">
    <property type="entry name" value="SERINE_THREONINE-PROTEIN KINASE NEKL-3"/>
    <property type="match status" value="1"/>
</dbReference>
<feature type="region of interest" description="Disordered" evidence="6">
    <location>
        <begin position="53"/>
        <end position="101"/>
    </location>
</feature>
<dbReference type="Gene3D" id="3.30.200.20">
    <property type="entry name" value="Phosphorylase Kinase, domain 1"/>
    <property type="match status" value="1"/>
</dbReference>
<keyword evidence="4 5" id="KW-0067">ATP-binding</keyword>
<feature type="compositionally biased region" description="Pro residues" evidence="6">
    <location>
        <begin position="81"/>
        <end position="96"/>
    </location>
</feature>
<accession>A0ABX7NYU4</accession>
<organism evidence="8 9">
    <name type="scientific">Pyxidicoccus parkwayensis</name>
    <dbReference type="NCBI Taxonomy" id="2813578"/>
    <lineage>
        <taxon>Bacteria</taxon>
        <taxon>Pseudomonadati</taxon>
        <taxon>Myxococcota</taxon>
        <taxon>Myxococcia</taxon>
        <taxon>Myxococcales</taxon>
        <taxon>Cystobacterineae</taxon>
        <taxon>Myxococcaceae</taxon>
        <taxon>Pyxidicoccus</taxon>
    </lineage>
</organism>
<feature type="domain" description="Protein kinase" evidence="7">
    <location>
        <begin position="103"/>
        <end position="359"/>
    </location>
</feature>
<dbReference type="InterPro" id="IPR027417">
    <property type="entry name" value="P-loop_NTPase"/>
</dbReference>
<dbReference type="InterPro" id="IPR011009">
    <property type="entry name" value="Kinase-like_dom_sf"/>
</dbReference>
<evidence type="ECO:0000259" key="7">
    <source>
        <dbReference type="PROSITE" id="PS50011"/>
    </source>
</evidence>
<dbReference type="InterPro" id="IPR000719">
    <property type="entry name" value="Prot_kinase_dom"/>
</dbReference>
<keyword evidence="9" id="KW-1185">Reference proteome</keyword>
<evidence type="ECO:0000256" key="6">
    <source>
        <dbReference type="SAM" id="MobiDB-lite"/>
    </source>
</evidence>
<dbReference type="PROSITE" id="PS00107">
    <property type="entry name" value="PROTEIN_KINASE_ATP"/>
    <property type="match status" value="1"/>
</dbReference>